<dbReference type="Proteomes" id="UP001177744">
    <property type="component" value="Unassembled WGS sequence"/>
</dbReference>
<dbReference type="EMBL" id="JAULJE010000012">
    <property type="protein sequence ID" value="KAK1337006.1"/>
    <property type="molecule type" value="Genomic_DNA"/>
</dbReference>
<feature type="region of interest" description="Disordered" evidence="1">
    <location>
        <begin position="59"/>
        <end position="129"/>
    </location>
</feature>
<dbReference type="Gene3D" id="2.30.29.30">
    <property type="entry name" value="Pleckstrin-homology domain (PH domain)/Phosphotyrosine-binding domain (PTB)"/>
    <property type="match status" value="1"/>
</dbReference>
<feature type="compositionally biased region" description="Polar residues" evidence="1">
    <location>
        <begin position="381"/>
        <end position="390"/>
    </location>
</feature>
<dbReference type="SUPFAM" id="SSF50729">
    <property type="entry name" value="PH domain-like"/>
    <property type="match status" value="1"/>
</dbReference>
<organism evidence="3 4">
    <name type="scientific">Cnephaeus nilssonii</name>
    <name type="common">Northern bat</name>
    <name type="synonym">Eptesicus nilssonii</name>
    <dbReference type="NCBI Taxonomy" id="3371016"/>
    <lineage>
        <taxon>Eukaryota</taxon>
        <taxon>Metazoa</taxon>
        <taxon>Chordata</taxon>
        <taxon>Craniata</taxon>
        <taxon>Vertebrata</taxon>
        <taxon>Euteleostomi</taxon>
        <taxon>Mammalia</taxon>
        <taxon>Eutheria</taxon>
        <taxon>Laurasiatheria</taxon>
        <taxon>Chiroptera</taxon>
        <taxon>Yangochiroptera</taxon>
        <taxon>Vespertilionidae</taxon>
        <taxon>Cnephaeus</taxon>
    </lineage>
</organism>
<feature type="compositionally biased region" description="Acidic residues" evidence="1">
    <location>
        <begin position="360"/>
        <end position="371"/>
    </location>
</feature>
<feature type="region of interest" description="Disordered" evidence="1">
    <location>
        <begin position="354"/>
        <end position="390"/>
    </location>
</feature>
<dbReference type="PROSITE" id="PS50003">
    <property type="entry name" value="PH_DOMAIN"/>
    <property type="match status" value="1"/>
</dbReference>
<protein>
    <recommendedName>
        <fullName evidence="2">PH domain-containing protein</fullName>
    </recommendedName>
</protein>
<evidence type="ECO:0000313" key="4">
    <source>
        <dbReference type="Proteomes" id="UP001177744"/>
    </source>
</evidence>
<feature type="region of interest" description="Disordered" evidence="1">
    <location>
        <begin position="1"/>
        <end position="35"/>
    </location>
</feature>
<dbReference type="InterPro" id="IPR011993">
    <property type="entry name" value="PH-like_dom_sf"/>
</dbReference>
<feature type="compositionally biased region" description="Low complexity" evidence="1">
    <location>
        <begin position="415"/>
        <end position="425"/>
    </location>
</feature>
<feature type="compositionally biased region" description="Basic and acidic residues" evidence="1">
    <location>
        <begin position="11"/>
        <end position="24"/>
    </location>
</feature>
<reference evidence="3" key="1">
    <citation type="submission" date="2023-06" db="EMBL/GenBank/DDBJ databases">
        <title>Reference genome for the Northern bat (Eptesicus nilssonii), a most northern bat species.</title>
        <authorList>
            <person name="Laine V.N."/>
            <person name="Pulliainen A.T."/>
            <person name="Lilley T.M."/>
        </authorList>
    </citation>
    <scope>NUCLEOTIDE SEQUENCE</scope>
    <source>
        <strain evidence="3">BLF_Eptnil</strain>
        <tissue evidence="3">Kidney</tissue>
    </source>
</reference>
<feature type="region of interest" description="Disordered" evidence="1">
    <location>
        <begin position="415"/>
        <end position="444"/>
    </location>
</feature>
<proteinExistence type="predicted"/>
<comment type="caution">
    <text evidence="3">The sequence shown here is derived from an EMBL/GenBank/DDBJ whole genome shotgun (WGS) entry which is preliminary data.</text>
</comment>
<evidence type="ECO:0000256" key="1">
    <source>
        <dbReference type="SAM" id="MobiDB-lite"/>
    </source>
</evidence>
<evidence type="ECO:0000313" key="3">
    <source>
        <dbReference type="EMBL" id="KAK1337006.1"/>
    </source>
</evidence>
<dbReference type="PANTHER" id="PTHR12844:SF45">
    <property type="entry name" value="CNK3_IPCEF1 FUSION PROTEIN-RELATED"/>
    <property type="match status" value="1"/>
</dbReference>
<feature type="compositionally biased region" description="Low complexity" evidence="1">
    <location>
        <begin position="114"/>
        <end position="124"/>
    </location>
</feature>
<sequence length="491" mass="53225">MGIAEAPPASRIDHPERNSDREALRSGGWPEENCCWRKTGASSHAIGHPSSATSIFRSAGLSSAGHLSRSPPPAPTASQSATLSPAPRASSRPNRALRGRRRPGDQGKAMPHHASAAATADSTSLGQPWLSEPQEALDGWAATIRGLPALQVSAGQPPSKACLRLRLALGSWEAEGTGRRHLVAVGAAIFEGMACLPAWFIPSGDQECAPCDTDQRQHTGTKKLMALAFVSTNLESYMASDGHLLVPLHQKPGKKSQGFFTMSWGRISCKDLGHADCQGHPPYIDTAIDWRKKVMDLTTCLTSLWRKHLNAKEKHAFKVSHPQTKTFYFAAENIQEINVWLNKLGLSVTHHESTTKDEECYSEGEQDDPEIAVETAPPPNSSETLSPLSPSVFQRIPQRGLLSFWRTLKNEAAEQASSSSSKLSETPGSFSSLENTVKKASTLPTSLSKERQSLIYINHLSAAEDVGQSIAIAVEIHPPDPQRQTVTRPRE</sequence>
<keyword evidence="4" id="KW-1185">Reference proteome</keyword>
<dbReference type="AlphaFoldDB" id="A0AA40LKP0"/>
<gene>
    <name evidence="3" type="ORF">QTO34_003050</name>
</gene>
<dbReference type="InterPro" id="IPR051566">
    <property type="entry name" value="CNKSR"/>
</dbReference>
<feature type="domain" description="PH" evidence="2">
    <location>
        <begin position="314"/>
        <end position="349"/>
    </location>
</feature>
<feature type="compositionally biased region" description="Low complexity" evidence="1">
    <location>
        <begin position="76"/>
        <end position="94"/>
    </location>
</feature>
<feature type="compositionally biased region" description="Polar residues" evidence="1">
    <location>
        <begin position="426"/>
        <end position="444"/>
    </location>
</feature>
<dbReference type="PANTHER" id="PTHR12844">
    <property type="entry name" value="CONNECTOR ENCHANCER OF KINASE SUPPRESSOR OF RAS"/>
    <property type="match status" value="1"/>
</dbReference>
<accession>A0AA40LKP0</accession>
<evidence type="ECO:0000259" key="2">
    <source>
        <dbReference type="PROSITE" id="PS50003"/>
    </source>
</evidence>
<dbReference type="InterPro" id="IPR001849">
    <property type="entry name" value="PH_domain"/>
</dbReference>
<name>A0AA40LKP0_CNENI</name>